<comment type="caution">
    <text evidence="2">The sequence shown here is derived from an EMBL/GenBank/DDBJ whole genome shotgun (WGS) entry which is preliminary data.</text>
</comment>
<reference evidence="2" key="1">
    <citation type="submission" date="2021-03" db="EMBL/GenBank/DDBJ databases">
        <authorList>
            <person name="Bekaert M."/>
        </authorList>
    </citation>
    <scope>NUCLEOTIDE SEQUENCE</scope>
</reference>
<protein>
    <submittedName>
        <fullName evidence="2">Uncharacterized protein</fullName>
    </submittedName>
</protein>
<keyword evidence="1" id="KW-0812">Transmembrane</keyword>
<dbReference type="Proteomes" id="UP000683360">
    <property type="component" value="Unassembled WGS sequence"/>
</dbReference>
<name>A0A8S3QN83_MYTED</name>
<keyword evidence="3" id="KW-1185">Reference proteome</keyword>
<keyword evidence="1" id="KW-0472">Membrane</keyword>
<gene>
    <name evidence="2" type="ORF">MEDL_12937</name>
</gene>
<dbReference type="EMBL" id="CAJPWZ010000669">
    <property type="protein sequence ID" value="CAG2198177.1"/>
    <property type="molecule type" value="Genomic_DNA"/>
</dbReference>
<evidence type="ECO:0000313" key="3">
    <source>
        <dbReference type="Proteomes" id="UP000683360"/>
    </source>
</evidence>
<organism evidence="2 3">
    <name type="scientific">Mytilus edulis</name>
    <name type="common">Blue mussel</name>
    <dbReference type="NCBI Taxonomy" id="6550"/>
    <lineage>
        <taxon>Eukaryota</taxon>
        <taxon>Metazoa</taxon>
        <taxon>Spiralia</taxon>
        <taxon>Lophotrochozoa</taxon>
        <taxon>Mollusca</taxon>
        <taxon>Bivalvia</taxon>
        <taxon>Autobranchia</taxon>
        <taxon>Pteriomorphia</taxon>
        <taxon>Mytilida</taxon>
        <taxon>Mytiloidea</taxon>
        <taxon>Mytilidae</taxon>
        <taxon>Mytilinae</taxon>
        <taxon>Mytilus</taxon>
    </lineage>
</organism>
<accession>A0A8S3QN83</accession>
<keyword evidence="1" id="KW-1133">Transmembrane helix</keyword>
<evidence type="ECO:0000256" key="1">
    <source>
        <dbReference type="SAM" id="Phobius"/>
    </source>
</evidence>
<dbReference type="AlphaFoldDB" id="A0A8S3QN83"/>
<dbReference type="OrthoDB" id="661148at2759"/>
<proteinExistence type="predicted"/>
<evidence type="ECO:0000313" key="2">
    <source>
        <dbReference type="EMBL" id="CAG2198177.1"/>
    </source>
</evidence>
<feature type="transmembrane region" description="Helical" evidence="1">
    <location>
        <begin position="6"/>
        <end position="28"/>
    </location>
</feature>
<sequence length="180" mass="20614">MTIYAIGSLNIDIIQFIELACILIIIILTENKPSNCKGTIMAVASLNHIELEFSKTGQRADGIPNNPKAKLMYYLKSMCYILQLDQTEHDIKRFTYYKKKYYSLSNEETAAMVLFCTMLYSVTLNDVCIFPDEEACGNSQNEFFKIEANRCRIAATRSVMVGNVQVGIKEFISYKRVWIE</sequence>